<dbReference type="AlphaFoldDB" id="A0AB94IV29"/>
<evidence type="ECO:0000313" key="1">
    <source>
        <dbReference type="EMBL" id="ETI70892.1"/>
    </source>
</evidence>
<dbReference type="Proteomes" id="UP000018877">
    <property type="component" value="Unassembled WGS sequence"/>
</dbReference>
<name>A0AB94IV29_9BACI</name>
<sequence length="134" mass="14903">MVITNIETTIIKAEGILRYDIKIKNTAATPFKSEFDYPGQHDYGLEVVVRPNKKLASKMMLVEGSKFIKMLQMGAGSNGILDSGTEESFHLEYKIKNGTDLKGINKLAIDSTLIILDGVNIVKEFPLEKVKDLN</sequence>
<evidence type="ECO:0000313" key="2">
    <source>
        <dbReference type="Proteomes" id="UP000018877"/>
    </source>
</evidence>
<accession>A0AB94IV29</accession>
<proteinExistence type="predicted"/>
<comment type="caution">
    <text evidence="1">The sequence shown here is derived from an EMBL/GenBank/DDBJ whole genome shotgun (WGS) entry which is preliminary data.</text>
</comment>
<protein>
    <submittedName>
        <fullName evidence="1">Uncharacterized protein</fullName>
    </submittedName>
</protein>
<dbReference type="EMBL" id="ALAN01000008">
    <property type="protein sequence ID" value="ETI70892.1"/>
    <property type="molecule type" value="Genomic_DNA"/>
</dbReference>
<organism evidence="1 2">
    <name type="scientific">Neobacillus vireti LMG 21834</name>
    <dbReference type="NCBI Taxonomy" id="1131730"/>
    <lineage>
        <taxon>Bacteria</taxon>
        <taxon>Bacillati</taxon>
        <taxon>Bacillota</taxon>
        <taxon>Bacilli</taxon>
        <taxon>Bacillales</taxon>
        <taxon>Bacillaceae</taxon>
        <taxon>Neobacillus</taxon>
    </lineage>
</organism>
<gene>
    <name evidence="1" type="ORF">BAVI_00795</name>
</gene>
<keyword evidence="2" id="KW-1185">Reference proteome</keyword>
<reference evidence="1 2" key="1">
    <citation type="journal article" date="2014" name="Environ. Microbiol.">
        <title>The nitrate-ammonifying and nosZ-carrying bacterium Bacillus vireti is a potent source and sink for nitric and nitrous oxide under high nitrate conditions.</title>
        <authorList>
            <person name="Mania D."/>
            <person name="Heylen K."/>
            <person name="van Spanning R.J."/>
            <person name="Frostegard A."/>
        </authorList>
    </citation>
    <scope>NUCLEOTIDE SEQUENCE [LARGE SCALE GENOMIC DNA]</scope>
    <source>
        <strain evidence="1 2">LMG 21834</strain>
    </source>
</reference>